<comment type="function">
    <text evidence="4">Reversible hydration of carbon dioxide.</text>
</comment>
<evidence type="ECO:0000256" key="1">
    <source>
        <dbReference type="ARBA" id="ARBA00010718"/>
    </source>
</evidence>
<comment type="catalytic activity">
    <reaction evidence="4">
        <text>hydrogencarbonate + H(+) = CO2 + H2O</text>
        <dbReference type="Rhea" id="RHEA:10748"/>
        <dbReference type="ChEBI" id="CHEBI:15377"/>
        <dbReference type="ChEBI" id="CHEBI:15378"/>
        <dbReference type="ChEBI" id="CHEBI:16526"/>
        <dbReference type="ChEBI" id="CHEBI:17544"/>
        <dbReference type="EC" id="4.2.1.1"/>
    </reaction>
</comment>
<organism evidence="6 7">
    <name type="scientific">Trichomalopsis sarcophagae</name>
    <dbReference type="NCBI Taxonomy" id="543379"/>
    <lineage>
        <taxon>Eukaryota</taxon>
        <taxon>Metazoa</taxon>
        <taxon>Ecdysozoa</taxon>
        <taxon>Arthropoda</taxon>
        <taxon>Hexapoda</taxon>
        <taxon>Insecta</taxon>
        <taxon>Pterygota</taxon>
        <taxon>Neoptera</taxon>
        <taxon>Endopterygota</taxon>
        <taxon>Hymenoptera</taxon>
        <taxon>Apocrita</taxon>
        <taxon>Proctotrupomorpha</taxon>
        <taxon>Chalcidoidea</taxon>
        <taxon>Pteromalidae</taxon>
        <taxon>Pteromalinae</taxon>
        <taxon>Trichomalopsis</taxon>
    </lineage>
</organism>
<protein>
    <recommendedName>
        <fullName evidence="4">Carbonic anhydrase</fullName>
        <ecNumber evidence="4">4.2.1.1</ecNumber>
    </recommendedName>
</protein>
<dbReference type="PANTHER" id="PTHR18952">
    <property type="entry name" value="CARBONIC ANHYDRASE"/>
    <property type="match status" value="1"/>
</dbReference>
<dbReference type="AlphaFoldDB" id="A0A232EWI6"/>
<comment type="caution">
    <text evidence="6">The sequence shown here is derived from an EMBL/GenBank/DDBJ whole genome shotgun (WGS) entry which is preliminary data.</text>
</comment>
<proteinExistence type="inferred from homology"/>
<dbReference type="InterPro" id="IPR018338">
    <property type="entry name" value="Carbonic_anhydrase_a-class_CS"/>
</dbReference>
<name>A0A232EWI6_9HYME</name>
<accession>A0A232EWI6</accession>
<dbReference type="SMART" id="SM01057">
    <property type="entry name" value="Carb_anhydrase"/>
    <property type="match status" value="1"/>
</dbReference>
<feature type="domain" description="Alpha-carbonic anhydrase" evidence="5">
    <location>
        <begin position="1"/>
        <end position="255"/>
    </location>
</feature>
<dbReference type="EMBL" id="NNAY01001855">
    <property type="protein sequence ID" value="OXU22709.1"/>
    <property type="molecule type" value="Genomic_DNA"/>
</dbReference>
<dbReference type="PROSITE" id="PS00162">
    <property type="entry name" value="ALPHA_CA_1"/>
    <property type="match status" value="1"/>
</dbReference>
<evidence type="ECO:0000256" key="4">
    <source>
        <dbReference type="RuleBase" id="RU367011"/>
    </source>
</evidence>
<dbReference type="InterPro" id="IPR001148">
    <property type="entry name" value="CA_dom"/>
</dbReference>
<sequence length="274" mass="31756">MATENQLKTLSRKRQSPIDLRDDVARLKYLPPLTLIGHWLNDGEATLTNSGDYAVIELSGERIPSIVKCGPLNDEYEFHNAHFHWAEDDCRGSEHTINSTWFSMEAHVVHWNRKYRTFDECLKHADGLCILAYLFMVKDGKYCRSHSMLEKITDNLEDVVSFGATTNIPANSLCWMREAVRCDYYYFYHGSYNKGDFPECALWIVFPNVISIRSDQVGHLISFNEKENAQNFLLLKVAEFRKLQDAKGREIKSNGRKLQLLGDRRIYKVFPCCE</sequence>
<keyword evidence="4" id="KW-0456">Lyase</keyword>
<evidence type="ECO:0000256" key="2">
    <source>
        <dbReference type="ARBA" id="ARBA00022723"/>
    </source>
</evidence>
<dbReference type="STRING" id="543379.A0A232EWI6"/>
<gene>
    <name evidence="6" type="ORF">TSAR_009057</name>
</gene>
<dbReference type="EC" id="4.2.1.1" evidence="4"/>
<evidence type="ECO:0000256" key="3">
    <source>
        <dbReference type="ARBA" id="ARBA00022833"/>
    </source>
</evidence>
<comment type="similarity">
    <text evidence="1 4">Belongs to the alpha-carbonic anhydrase family.</text>
</comment>
<dbReference type="Gene3D" id="3.10.200.10">
    <property type="entry name" value="Alpha carbonic anhydrase"/>
    <property type="match status" value="1"/>
</dbReference>
<keyword evidence="7" id="KW-1185">Reference proteome</keyword>
<dbReference type="PANTHER" id="PTHR18952:SF114">
    <property type="entry name" value="CARBONIC ANHYDRASE 3, ISOFORM A"/>
    <property type="match status" value="1"/>
</dbReference>
<dbReference type="CDD" id="cd00326">
    <property type="entry name" value="alpha_CA"/>
    <property type="match status" value="1"/>
</dbReference>
<dbReference type="Pfam" id="PF00194">
    <property type="entry name" value="Carb_anhydrase"/>
    <property type="match status" value="1"/>
</dbReference>
<dbReference type="SUPFAM" id="SSF51069">
    <property type="entry name" value="Carbonic anhydrase"/>
    <property type="match status" value="1"/>
</dbReference>
<keyword evidence="3 4" id="KW-0862">Zinc</keyword>
<evidence type="ECO:0000259" key="5">
    <source>
        <dbReference type="PROSITE" id="PS51144"/>
    </source>
</evidence>
<dbReference type="GO" id="GO:0008270">
    <property type="term" value="F:zinc ion binding"/>
    <property type="evidence" value="ECO:0007669"/>
    <property type="project" value="UniProtKB-UniRule"/>
</dbReference>
<comment type="cofactor">
    <cofactor evidence="4">
        <name>Zn(2+)</name>
        <dbReference type="ChEBI" id="CHEBI:29105"/>
    </cofactor>
</comment>
<keyword evidence="2 4" id="KW-0479">Metal-binding</keyword>
<dbReference type="InterPro" id="IPR023561">
    <property type="entry name" value="Carbonic_anhydrase_a-class"/>
</dbReference>
<evidence type="ECO:0000313" key="6">
    <source>
        <dbReference type="EMBL" id="OXU22709.1"/>
    </source>
</evidence>
<dbReference type="InterPro" id="IPR036398">
    <property type="entry name" value="CA_dom_sf"/>
</dbReference>
<evidence type="ECO:0000313" key="7">
    <source>
        <dbReference type="Proteomes" id="UP000215335"/>
    </source>
</evidence>
<dbReference type="GO" id="GO:0004089">
    <property type="term" value="F:carbonate dehydratase activity"/>
    <property type="evidence" value="ECO:0007669"/>
    <property type="project" value="UniProtKB-UniRule"/>
</dbReference>
<dbReference type="OrthoDB" id="429145at2759"/>
<dbReference type="Proteomes" id="UP000215335">
    <property type="component" value="Unassembled WGS sequence"/>
</dbReference>
<dbReference type="GO" id="GO:0005737">
    <property type="term" value="C:cytoplasm"/>
    <property type="evidence" value="ECO:0007669"/>
    <property type="project" value="TreeGrafter"/>
</dbReference>
<dbReference type="PROSITE" id="PS51144">
    <property type="entry name" value="ALPHA_CA_2"/>
    <property type="match status" value="1"/>
</dbReference>
<reference evidence="6 7" key="1">
    <citation type="journal article" date="2017" name="Curr. Biol.">
        <title>The Evolution of Venom by Co-option of Single-Copy Genes.</title>
        <authorList>
            <person name="Martinson E.O."/>
            <person name="Mrinalini"/>
            <person name="Kelkar Y.D."/>
            <person name="Chang C.H."/>
            <person name="Werren J.H."/>
        </authorList>
    </citation>
    <scope>NUCLEOTIDE SEQUENCE [LARGE SCALE GENOMIC DNA]</scope>
    <source>
        <strain evidence="6 7">Alberta</strain>
        <tissue evidence="6">Whole body</tissue>
    </source>
</reference>